<feature type="signal peptide" evidence="1">
    <location>
        <begin position="1"/>
        <end position="30"/>
    </location>
</feature>
<evidence type="ECO:0000313" key="2">
    <source>
        <dbReference type="EMBL" id="RIY39688.1"/>
    </source>
</evidence>
<proteinExistence type="predicted"/>
<keyword evidence="1" id="KW-0732">Signal</keyword>
<dbReference type="RefSeq" id="WP_119530262.1">
    <property type="nucleotide sequence ID" value="NZ_JBHSSP010000037.1"/>
</dbReference>
<protein>
    <submittedName>
        <fullName evidence="2">Uncharacterized protein</fullName>
    </submittedName>
</protein>
<sequence length="268" mass="30367">MALFTANLSRLTLKLALASSLALTASLTFAQSTDSTPEVQPTVPQVESPSLLPQQLLTPSDYQQRLEQLLQQDSKQSITQIVDYLGLLYRSYLTSGAANVSLMKFIYDSGNIINLFTQPQIAAGKYTNPQANLVYEFAQTCLYYTNSASKVSKFKMPEHLARNCGYLAPVALIYKELATYRTSLFTVQYVTLKQRQETNAPAPSQDYIRNFMHLYRIIKADLAEAQRDLDFTYKQGSVNQAQYNALDKYFNGLRLKLIHDYHTNQQPK</sequence>
<keyword evidence="3" id="KW-1185">Reference proteome</keyword>
<gene>
    <name evidence="2" type="ORF">CKF58_01705</name>
</gene>
<dbReference type="AlphaFoldDB" id="A0A3A1YR92"/>
<evidence type="ECO:0000313" key="3">
    <source>
        <dbReference type="Proteomes" id="UP000265916"/>
    </source>
</evidence>
<feature type="chain" id="PRO_5017438074" evidence="1">
    <location>
        <begin position="31"/>
        <end position="268"/>
    </location>
</feature>
<reference evidence="2 3" key="1">
    <citation type="submission" date="2017-08" db="EMBL/GenBank/DDBJ databases">
        <title>Reclassification of Bisgaard taxon 37 and 44.</title>
        <authorList>
            <person name="Christensen H."/>
        </authorList>
    </citation>
    <scope>NUCLEOTIDE SEQUENCE [LARGE SCALE GENOMIC DNA]</scope>
    <source>
        <strain evidence="2 3">111</strain>
    </source>
</reference>
<dbReference type="Proteomes" id="UP000265916">
    <property type="component" value="Unassembled WGS sequence"/>
</dbReference>
<dbReference type="EMBL" id="NRJG01000028">
    <property type="protein sequence ID" value="RIY39688.1"/>
    <property type="molecule type" value="Genomic_DNA"/>
</dbReference>
<name>A0A3A1YR92_9GAMM</name>
<evidence type="ECO:0000256" key="1">
    <source>
        <dbReference type="SAM" id="SignalP"/>
    </source>
</evidence>
<comment type="caution">
    <text evidence="2">The sequence shown here is derived from an EMBL/GenBank/DDBJ whole genome shotgun (WGS) entry which is preliminary data.</text>
</comment>
<organism evidence="2 3">
    <name type="scientific">Psittacicella hinzii</name>
    <dbReference type="NCBI Taxonomy" id="2028575"/>
    <lineage>
        <taxon>Bacteria</taxon>
        <taxon>Pseudomonadati</taxon>
        <taxon>Pseudomonadota</taxon>
        <taxon>Gammaproteobacteria</taxon>
        <taxon>Pasteurellales</taxon>
        <taxon>Psittacicellaceae</taxon>
        <taxon>Psittacicella</taxon>
    </lineage>
</organism>
<accession>A0A3A1YR92</accession>